<keyword evidence="5" id="KW-1185">Reference proteome</keyword>
<keyword evidence="1" id="KW-1133">Transmembrane helix</keyword>
<feature type="signal peptide" evidence="2">
    <location>
        <begin position="1"/>
        <end position="22"/>
    </location>
</feature>
<dbReference type="SUPFAM" id="SSF48726">
    <property type="entry name" value="Immunoglobulin"/>
    <property type="match status" value="2"/>
</dbReference>
<dbReference type="Pfam" id="PF13927">
    <property type="entry name" value="Ig_3"/>
    <property type="match status" value="1"/>
</dbReference>
<dbReference type="InterPro" id="IPR003598">
    <property type="entry name" value="Ig_sub2"/>
</dbReference>
<dbReference type="InterPro" id="IPR036179">
    <property type="entry name" value="Ig-like_dom_sf"/>
</dbReference>
<dbReference type="InterPro" id="IPR013783">
    <property type="entry name" value="Ig-like_fold"/>
</dbReference>
<feature type="domain" description="Ig-like" evidence="3">
    <location>
        <begin position="209"/>
        <end position="291"/>
    </location>
</feature>
<sequence length="324" mass="35957">MIPVLPLNFAVLLIFWLHVVHFLDTCNVTIHPEAPAVEFGGSVNLNCTTTCANYTRLEWEVSVEGGIQKGDGWISLNITNVSEWELQPICIVQRAGFDSLDTNVVIYVYQFSTPVLNLTSKIVANHREKIVCSIPSLKVRGSSSPSNVSIFLRKGSNILKRERSISVEYSFLAKPQEDGDVILCKATLQVGSEVLQKSANRTLKIVASPYNVNISTNFTVYKTGAALVVKCHAEGKPFPEFSWDLPSQTGVEYSDNNKTITIPSAQKYHNGTYRCLVHNVYGDGSTEVDILYEEAPRSWVAVWVIVPVLVLGILGTICYCLKRR</sequence>
<proteinExistence type="predicted"/>
<name>A0AA35LHX9_9SAUR</name>
<keyword evidence="1" id="KW-0812">Transmembrane</keyword>
<dbReference type="CDD" id="cd00096">
    <property type="entry name" value="Ig"/>
    <property type="match status" value="1"/>
</dbReference>
<dbReference type="Gene3D" id="2.60.40.10">
    <property type="entry name" value="Immunoglobulins"/>
    <property type="match status" value="3"/>
</dbReference>
<dbReference type="PANTHER" id="PTHR13771:SF9">
    <property type="entry name" value="INTERCELLULAR ADHESION MOLECULE 5"/>
    <property type="match status" value="1"/>
</dbReference>
<dbReference type="SMART" id="SM00408">
    <property type="entry name" value="IGc2"/>
    <property type="match status" value="1"/>
</dbReference>
<dbReference type="PANTHER" id="PTHR13771">
    <property type="entry name" value="INTERCELLULAR ADHESION MOLECULE"/>
    <property type="match status" value="1"/>
</dbReference>
<dbReference type="InterPro" id="IPR007110">
    <property type="entry name" value="Ig-like_dom"/>
</dbReference>
<reference evidence="4" key="1">
    <citation type="submission" date="2022-12" db="EMBL/GenBank/DDBJ databases">
        <authorList>
            <person name="Alioto T."/>
            <person name="Alioto T."/>
            <person name="Gomez Garrido J."/>
        </authorList>
    </citation>
    <scope>NUCLEOTIDE SEQUENCE</scope>
</reference>
<protein>
    <submittedName>
        <fullName evidence="4">Hemicentin-2-like isoform X2</fullName>
    </submittedName>
</protein>
<keyword evidence="1" id="KW-0472">Membrane</keyword>
<dbReference type="SMART" id="SM00409">
    <property type="entry name" value="IG"/>
    <property type="match status" value="2"/>
</dbReference>
<dbReference type="Pfam" id="PF03921">
    <property type="entry name" value="ICAM_N"/>
    <property type="match status" value="1"/>
</dbReference>
<keyword evidence="2" id="KW-0732">Signal</keyword>
<dbReference type="PROSITE" id="PS50835">
    <property type="entry name" value="IG_LIKE"/>
    <property type="match status" value="1"/>
</dbReference>
<dbReference type="InterPro" id="IPR003599">
    <property type="entry name" value="Ig_sub"/>
</dbReference>
<feature type="chain" id="PRO_5041361111" evidence="2">
    <location>
        <begin position="23"/>
        <end position="324"/>
    </location>
</feature>
<feature type="transmembrane region" description="Helical" evidence="1">
    <location>
        <begin position="299"/>
        <end position="321"/>
    </location>
</feature>
<dbReference type="GO" id="GO:0005178">
    <property type="term" value="F:integrin binding"/>
    <property type="evidence" value="ECO:0007669"/>
    <property type="project" value="InterPro"/>
</dbReference>
<evidence type="ECO:0000256" key="1">
    <source>
        <dbReference type="SAM" id="Phobius"/>
    </source>
</evidence>
<dbReference type="GO" id="GO:0007155">
    <property type="term" value="P:cell adhesion"/>
    <property type="evidence" value="ECO:0007669"/>
    <property type="project" value="InterPro"/>
</dbReference>
<evidence type="ECO:0000313" key="5">
    <source>
        <dbReference type="Proteomes" id="UP001178461"/>
    </source>
</evidence>
<evidence type="ECO:0000313" key="4">
    <source>
        <dbReference type="EMBL" id="CAI5795899.1"/>
    </source>
</evidence>
<dbReference type="InterPro" id="IPR013768">
    <property type="entry name" value="ICAM_N"/>
</dbReference>
<dbReference type="EMBL" id="OX395142">
    <property type="protein sequence ID" value="CAI5795899.1"/>
    <property type="molecule type" value="Genomic_DNA"/>
</dbReference>
<organism evidence="4 5">
    <name type="scientific">Podarcis lilfordi</name>
    <name type="common">Lilford's wall lizard</name>
    <dbReference type="NCBI Taxonomy" id="74358"/>
    <lineage>
        <taxon>Eukaryota</taxon>
        <taxon>Metazoa</taxon>
        <taxon>Chordata</taxon>
        <taxon>Craniata</taxon>
        <taxon>Vertebrata</taxon>
        <taxon>Euteleostomi</taxon>
        <taxon>Lepidosauria</taxon>
        <taxon>Squamata</taxon>
        <taxon>Bifurcata</taxon>
        <taxon>Unidentata</taxon>
        <taxon>Episquamata</taxon>
        <taxon>Laterata</taxon>
        <taxon>Lacertibaenia</taxon>
        <taxon>Lacertidae</taxon>
        <taxon>Podarcis</taxon>
    </lineage>
</organism>
<dbReference type="InterPro" id="IPR047012">
    <property type="entry name" value="ICAM_VCAM"/>
</dbReference>
<evidence type="ECO:0000259" key="3">
    <source>
        <dbReference type="PROSITE" id="PS50835"/>
    </source>
</evidence>
<accession>A0AA35LHX9</accession>
<evidence type="ECO:0000256" key="2">
    <source>
        <dbReference type="SAM" id="SignalP"/>
    </source>
</evidence>
<dbReference type="AlphaFoldDB" id="A0AA35LHX9"/>
<dbReference type="Proteomes" id="UP001178461">
    <property type="component" value="Chromosome 17"/>
</dbReference>
<gene>
    <name evidence="4" type="ORF">PODLI_1B029342</name>
</gene>